<feature type="compositionally biased region" description="Polar residues" evidence="1">
    <location>
        <begin position="211"/>
        <end position="224"/>
    </location>
</feature>
<organism evidence="3 4">
    <name type="scientific">Knufia fluminis</name>
    <dbReference type="NCBI Taxonomy" id="191047"/>
    <lineage>
        <taxon>Eukaryota</taxon>
        <taxon>Fungi</taxon>
        <taxon>Dikarya</taxon>
        <taxon>Ascomycota</taxon>
        <taxon>Pezizomycotina</taxon>
        <taxon>Eurotiomycetes</taxon>
        <taxon>Chaetothyriomycetidae</taxon>
        <taxon>Chaetothyriales</taxon>
        <taxon>Trichomeriaceae</taxon>
        <taxon>Knufia</taxon>
    </lineage>
</organism>
<evidence type="ECO:0000313" key="4">
    <source>
        <dbReference type="Proteomes" id="UP001316803"/>
    </source>
</evidence>
<reference evidence="3 4" key="1">
    <citation type="submission" date="2022-12" db="EMBL/GenBank/DDBJ databases">
        <title>Genomic features and morphological characterization of a novel Knufia sp. strain isolated from spacecraft assembly facility.</title>
        <authorList>
            <person name="Teixeira M."/>
            <person name="Chander A.M."/>
            <person name="Stajich J.E."/>
            <person name="Venkateswaran K."/>
        </authorList>
    </citation>
    <scope>NUCLEOTIDE SEQUENCE [LARGE SCALE GENOMIC DNA]</scope>
    <source>
        <strain evidence="3 4">FJI-L2-BK-P2</strain>
    </source>
</reference>
<protein>
    <submittedName>
        <fullName evidence="3">Uncharacterized protein</fullName>
    </submittedName>
</protein>
<keyword evidence="4" id="KW-1185">Reference proteome</keyword>
<feature type="region of interest" description="Disordered" evidence="1">
    <location>
        <begin position="82"/>
        <end position="105"/>
    </location>
</feature>
<sequence length="332" mass="33712">MAPSTVNHLVVSCLLGSTLALPLAQMQRRGLNTTAQDGALEKRQVATSLGYDFPAVTYASPYATAQDLPTVVYVTTLTSTNYGVPTPSGTAGHARRQDTPGRTDGSDFAYLPSAASAEASAAPSQSSALSYASSLDELPGRADPTATASYAKRQDTPTQIEAPMPSYADTEMQAPAATSYEWSADGVALQNEEPTATMPGVAEPMLRARQNENSVDSLSGSESEGMNDVASESISGSELVSGSSSDSVSDTLSSSSSNGISSENSDEPNLKTRQEPEASSPGGGDNMVPSSNEADVNGGSASPGGGSDTPEAASEDMGTGSDDTSPGPSGSK</sequence>
<feature type="region of interest" description="Disordered" evidence="1">
    <location>
        <begin position="211"/>
        <end position="332"/>
    </location>
</feature>
<name>A0AAN8IC79_9EURO</name>
<accession>A0AAN8IC79</accession>
<keyword evidence="2" id="KW-0732">Signal</keyword>
<dbReference type="AlphaFoldDB" id="A0AAN8IC79"/>
<feature type="chain" id="PRO_5042926897" evidence="2">
    <location>
        <begin position="21"/>
        <end position="332"/>
    </location>
</feature>
<feature type="compositionally biased region" description="Basic and acidic residues" evidence="1">
    <location>
        <begin position="95"/>
        <end position="105"/>
    </location>
</feature>
<dbReference type="EMBL" id="JAKLMC020000001">
    <property type="protein sequence ID" value="KAK5958220.1"/>
    <property type="molecule type" value="Genomic_DNA"/>
</dbReference>
<feature type="region of interest" description="Disordered" evidence="1">
    <location>
        <begin position="132"/>
        <end position="165"/>
    </location>
</feature>
<gene>
    <name evidence="3" type="ORF">OHC33_000062</name>
</gene>
<proteinExistence type="predicted"/>
<evidence type="ECO:0000256" key="1">
    <source>
        <dbReference type="SAM" id="MobiDB-lite"/>
    </source>
</evidence>
<feature type="compositionally biased region" description="Low complexity" evidence="1">
    <location>
        <begin position="318"/>
        <end position="332"/>
    </location>
</feature>
<dbReference type="Proteomes" id="UP001316803">
    <property type="component" value="Unassembled WGS sequence"/>
</dbReference>
<feature type="signal peptide" evidence="2">
    <location>
        <begin position="1"/>
        <end position="20"/>
    </location>
</feature>
<feature type="compositionally biased region" description="Low complexity" evidence="1">
    <location>
        <begin position="231"/>
        <end position="263"/>
    </location>
</feature>
<evidence type="ECO:0000313" key="3">
    <source>
        <dbReference type="EMBL" id="KAK5958220.1"/>
    </source>
</evidence>
<comment type="caution">
    <text evidence="3">The sequence shown here is derived from an EMBL/GenBank/DDBJ whole genome shotgun (WGS) entry which is preliminary data.</text>
</comment>
<evidence type="ECO:0000256" key="2">
    <source>
        <dbReference type="SAM" id="SignalP"/>
    </source>
</evidence>